<protein>
    <submittedName>
        <fullName evidence="1">Uncharacterized protein</fullName>
    </submittedName>
</protein>
<name>A0A3M7SLP3_BRAPC</name>
<dbReference type="Proteomes" id="UP000276133">
    <property type="component" value="Unassembled WGS sequence"/>
</dbReference>
<evidence type="ECO:0000313" key="1">
    <source>
        <dbReference type="EMBL" id="RNA36560.1"/>
    </source>
</evidence>
<dbReference type="EMBL" id="REGN01001165">
    <property type="protein sequence ID" value="RNA36560.1"/>
    <property type="molecule type" value="Genomic_DNA"/>
</dbReference>
<sequence length="80" mass="9571">MVIFGFVERVTLRSMKQKQFTEYFYSLLGVSDEENVIERCKKKRRLELSNSDGDFLLNLFHTRIGCLRVYKFTFPNKLLI</sequence>
<proteinExistence type="predicted"/>
<reference evidence="1 2" key="1">
    <citation type="journal article" date="2018" name="Sci. Rep.">
        <title>Genomic signatures of local adaptation to the degree of environmental predictability in rotifers.</title>
        <authorList>
            <person name="Franch-Gras L."/>
            <person name="Hahn C."/>
            <person name="Garcia-Roger E.M."/>
            <person name="Carmona M.J."/>
            <person name="Serra M."/>
            <person name="Gomez A."/>
        </authorList>
    </citation>
    <scope>NUCLEOTIDE SEQUENCE [LARGE SCALE GENOMIC DNA]</scope>
    <source>
        <strain evidence="1">HYR1</strain>
    </source>
</reference>
<accession>A0A3M7SLP3</accession>
<keyword evidence="2" id="KW-1185">Reference proteome</keyword>
<evidence type="ECO:0000313" key="2">
    <source>
        <dbReference type="Proteomes" id="UP000276133"/>
    </source>
</evidence>
<organism evidence="1 2">
    <name type="scientific">Brachionus plicatilis</name>
    <name type="common">Marine rotifer</name>
    <name type="synonym">Brachionus muelleri</name>
    <dbReference type="NCBI Taxonomy" id="10195"/>
    <lineage>
        <taxon>Eukaryota</taxon>
        <taxon>Metazoa</taxon>
        <taxon>Spiralia</taxon>
        <taxon>Gnathifera</taxon>
        <taxon>Rotifera</taxon>
        <taxon>Eurotatoria</taxon>
        <taxon>Monogononta</taxon>
        <taxon>Pseudotrocha</taxon>
        <taxon>Ploima</taxon>
        <taxon>Brachionidae</taxon>
        <taxon>Brachionus</taxon>
    </lineage>
</organism>
<comment type="caution">
    <text evidence="1">The sequence shown here is derived from an EMBL/GenBank/DDBJ whole genome shotgun (WGS) entry which is preliminary data.</text>
</comment>
<gene>
    <name evidence="1" type="ORF">BpHYR1_025819</name>
</gene>
<dbReference type="AlphaFoldDB" id="A0A3M7SLP3"/>